<dbReference type="PROSITE" id="PS51186">
    <property type="entry name" value="GNAT"/>
    <property type="match status" value="1"/>
</dbReference>
<protein>
    <submittedName>
        <fullName evidence="1">Uncharacterized protein LOC110046422 isoform X1</fullName>
    </submittedName>
</protein>
<dbReference type="EMBL" id="CACRXK020007810">
    <property type="protein sequence ID" value="CAB4013237.1"/>
    <property type="molecule type" value="Genomic_DNA"/>
</dbReference>
<accession>A0A7D9ELD6</accession>
<dbReference type="GO" id="GO:0016747">
    <property type="term" value="F:acyltransferase activity, transferring groups other than amino-acyl groups"/>
    <property type="evidence" value="ECO:0007669"/>
    <property type="project" value="InterPro"/>
</dbReference>
<dbReference type="Pfam" id="PF13673">
    <property type="entry name" value="Acetyltransf_10"/>
    <property type="match status" value="1"/>
</dbReference>
<dbReference type="Gene3D" id="3.40.630.30">
    <property type="match status" value="1"/>
</dbReference>
<dbReference type="Proteomes" id="UP001152795">
    <property type="component" value="Unassembled WGS sequence"/>
</dbReference>
<dbReference type="CDD" id="cd04301">
    <property type="entry name" value="NAT_SF"/>
    <property type="match status" value="1"/>
</dbReference>
<name>A0A7D9ELD6_PARCT</name>
<dbReference type="InterPro" id="IPR016181">
    <property type="entry name" value="Acyl_CoA_acyltransferase"/>
</dbReference>
<evidence type="ECO:0000313" key="1">
    <source>
        <dbReference type="EMBL" id="CAB4013237.1"/>
    </source>
</evidence>
<dbReference type="InterPro" id="IPR000182">
    <property type="entry name" value="GNAT_dom"/>
</dbReference>
<dbReference type="OrthoDB" id="2744543at2759"/>
<sequence>MDNTRYFISTFTVSSEKFSSKTLRIFRQVARAVSGESLEPGEGNIVLFGRTSGLKTDVVSVACGRSQKIFISDNPHDEDVYHWINFLFVMKDYQDNGYGKQMLTKMEHLLWFQSPATIRIESASKAVPFFKKMGYTEVGEPIECIHSGSALFRTLQLMEKPFQRGS</sequence>
<evidence type="ECO:0000313" key="2">
    <source>
        <dbReference type="Proteomes" id="UP001152795"/>
    </source>
</evidence>
<dbReference type="AlphaFoldDB" id="A0A7D9ELD6"/>
<comment type="caution">
    <text evidence="1">The sequence shown here is derived from an EMBL/GenBank/DDBJ whole genome shotgun (WGS) entry which is preliminary data.</text>
</comment>
<gene>
    <name evidence="1" type="ORF">PACLA_8A062843</name>
</gene>
<keyword evidence="2" id="KW-1185">Reference proteome</keyword>
<dbReference type="SUPFAM" id="SSF55729">
    <property type="entry name" value="Acyl-CoA N-acyltransferases (Nat)"/>
    <property type="match status" value="1"/>
</dbReference>
<organism evidence="1 2">
    <name type="scientific">Paramuricea clavata</name>
    <name type="common">Red gorgonian</name>
    <name type="synonym">Violescent sea-whip</name>
    <dbReference type="NCBI Taxonomy" id="317549"/>
    <lineage>
        <taxon>Eukaryota</taxon>
        <taxon>Metazoa</taxon>
        <taxon>Cnidaria</taxon>
        <taxon>Anthozoa</taxon>
        <taxon>Octocorallia</taxon>
        <taxon>Malacalcyonacea</taxon>
        <taxon>Plexauridae</taxon>
        <taxon>Paramuricea</taxon>
    </lineage>
</organism>
<proteinExistence type="predicted"/>
<reference evidence="1" key="1">
    <citation type="submission" date="2020-04" db="EMBL/GenBank/DDBJ databases">
        <authorList>
            <person name="Alioto T."/>
            <person name="Alioto T."/>
            <person name="Gomez Garrido J."/>
        </authorList>
    </citation>
    <scope>NUCLEOTIDE SEQUENCE</scope>
    <source>
        <strain evidence="1">A484AB</strain>
    </source>
</reference>